<evidence type="ECO:0000256" key="1">
    <source>
        <dbReference type="SAM" id="SignalP"/>
    </source>
</evidence>
<reference evidence="2" key="1">
    <citation type="submission" date="2016-02" db="EMBL/GenBank/DDBJ databases">
        <title>WGS assembly of Manihot esculenta.</title>
        <authorList>
            <person name="Bredeson J.V."/>
            <person name="Prochnik S.E."/>
            <person name="Lyons J.B."/>
            <person name="Schmutz J."/>
            <person name="Grimwood J."/>
            <person name="Vrebalov J."/>
            <person name="Bart R.S."/>
            <person name="Amuge T."/>
            <person name="Ferguson M.E."/>
            <person name="Green R."/>
            <person name="Putnam N."/>
            <person name="Stites J."/>
            <person name="Rounsley S."/>
            <person name="Rokhsar D.S."/>
        </authorList>
    </citation>
    <scope>NUCLEOTIDE SEQUENCE [LARGE SCALE GENOMIC DNA]</scope>
    <source>
        <tissue evidence="2">Leaf</tissue>
    </source>
</reference>
<sequence length="93" mass="10504">MIWSSFLIPALSLNISATVSSGQQSGCWQRGIKGRSKKESSSGCLVENEGRLKKTARESKPLLFWCWCGSCYCKMLQVCSVDYFIMNFVYIKC</sequence>
<feature type="signal peptide" evidence="1">
    <location>
        <begin position="1"/>
        <end position="22"/>
    </location>
</feature>
<name>A0A2C9V0U3_MANES</name>
<dbReference type="AlphaFoldDB" id="A0A2C9V0U3"/>
<organism evidence="2">
    <name type="scientific">Manihot esculenta</name>
    <name type="common">Cassava</name>
    <name type="synonym">Jatropha manihot</name>
    <dbReference type="NCBI Taxonomy" id="3983"/>
    <lineage>
        <taxon>Eukaryota</taxon>
        <taxon>Viridiplantae</taxon>
        <taxon>Streptophyta</taxon>
        <taxon>Embryophyta</taxon>
        <taxon>Tracheophyta</taxon>
        <taxon>Spermatophyta</taxon>
        <taxon>Magnoliopsida</taxon>
        <taxon>eudicotyledons</taxon>
        <taxon>Gunneridae</taxon>
        <taxon>Pentapetalae</taxon>
        <taxon>rosids</taxon>
        <taxon>fabids</taxon>
        <taxon>Malpighiales</taxon>
        <taxon>Euphorbiaceae</taxon>
        <taxon>Crotonoideae</taxon>
        <taxon>Manihoteae</taxon>
        <taxon>Manihot</taxon>
    </lineage>
</organism>
<evidence type="ECO:0008006" key="3">
    <source>
        <dbReference type="Google" id="ProtNLM"/>
    </source>
</evidence>
<feature type="chain" id="PRO_5013333705" description="Secreted protein" evidence="1">
    <location>
        <begin position="23"/>
        <end position="93"/>
    </location>
</feature>
<keyword evidence="1" id="KW-0732">Signal</keyword>
<gene>
    <name evidence="2" type="ORF">MANES_11G123100</name>
</gene>
<proteinExistence type="predicted"/>
<dbReference type="EMBL" id="CM004397">
    <property type="protein sequence ID" value="OAY37714.1"/>
    <property type="molecule type" value="Genomic_DNA"/>
</dbReference>
<evidence type="ECO:0000313" key="2">
    <source>
        <dbReference type="EMBL" id="OAY37714.1"/>
    </source>
</evidence>
<accession>A0A2C9V0U3</accession>
<protein>
    <recommendedName>
        <fullName evidence="3">Secreted protein</fullName>
    </recommendedName>
</protein>